<dbReference type="GO" id="GO:0006979">
    <property type="term" value="P:response to oxidative stress"/>
    <property type="evidence" value="ECO:0007669"/>
    <property type="project" value="TreeGrafter"/>
</dbReference>
<dbReference type="GO" id="GO:0045271">
    <property type="term" value="C:respiratory chain complex I"/>
    <property type="evidence" value="ECO:0007669"/>
    <property type="project" value="InterPro"/>
</dbReference>
<dbReference type="AlphaFoldDB" id="A0A7S2T6W4"/>
<dbReference type="GO" id="GO:0005743">
    <property type="term" value="C:mitochondrial inner membrane"/>
    <property type="evidence" value="ECO:0007669"/>
    <property type="project" value="UniProtKB-SubCell"/>
</dbReference>
<evidence type="ECO:0000313" key="3">
    <source>
        <dbReference type="EMBL" id="CAD9720524.1"/>
    </source>
</evidence>
<dbReference type="EMBL" id="HBHL01014296">
    <property type="protein sequence ID" value="CAD9720524.1"/>
    <property type="molecule type" value="Transcribed_RNA"/>
</dbReference>
<proteinExistence type="inferred from homology"/>
<keyword evidence="2" id="KW-0496">Mitochondrion</keyword>
<dbReference type="PANTHER" id="PTHR12910">
    <property type="entry name" value="NADH-UBIQUINONE OXIDOREDUCTASE SUBUNIT B17.2"/>
    <property type="match status" value="1"/>
</dbReference>
<dbReference type="InterPro" id="IPR007763">
    <property type="entry name" value="NDUFA12"/>
</dbReference>
<dbReference type="PANTHER" id="PTHR12910:SF2">
    <property type="entry name" value="NADH DEHYDROGENASE [UBIQUINONE] 1 ALPHA SUBCOMPLEX SUBUNIT 12"/>
    <property type="match status" value="1"/>
</dbReference>
<evidence type="ECO:0000256" key="2">
    <source>
        <dbReference type="RuleBase" id="RU363103"/>
    </source>
</evidence>
<gene>
    <name evidence="3" type="ORF">CPRI1469_LOCUS9396</name>
</gene>
<keyword evidence="2" id="KW-0813">Transport</keyword>
<comment type="subcellular location">
    <subcellularLocation>
        <location evidence="2">Mitochondrion inner membrane</location>
        <topology evidence="2">Peripheral membrane protein</topology>
        <orientation evidence="2">Matrix side</orientation>
    </subcellularLocation>
</comment>
<accession>A0A7S2T6W4</accession>
<comment type="similarity">
    <text evidence="1 2">Belongs to the complex I NDUFA12 subunit family.</text>
</comment>
<name>A0A7S2T6W4_9CHLO</name>
<evidence type="ECO:0000256" key="1">
    <source>
        <dbReference type="ARBA" id="ARBA00007355"/>
    </source>
</evidence>
<protein>
    <recommendedName>
        <fullName evidence="2">NADH dehydrogenase [ubiquinone] 1 alpha subcomplex subunit 12</fullName>
    </recommendedName>
</protein>
<keyword evidence="2" id="KW-0679">Respiratory chain</keyword>
<comment type="function">
    <text evidence="2">Accessory subunit of the mitochondrial membrane respiratory chain NADH dehydrogenase (Complex I), that is believed not to be involved in catalysis. Complex I functions in the transfer of electrons from NADH to the respiratory chain. The immediate electron acceptor for the enzyme is believed to be ubiquinone.</text>
</comment>
<keyword evidence="2" id="KW-0999">Mitochondrion inner membrane</keyword>
<dbReference type="Pfam" id="PF05071">
    <property type="entry name" value="NDUFA12"/>
    <property type="match status" value="1"/>
</dbReference>
<sequence>MASLRREVKGLYGVLGRVAGRRGTEAVAPLAASLRHGPHGPHNGLAETQTQTRAFFSGDTMKKVFEAAGSILDGKIAEAKYIHPYMFKQAEFVGEDYNGNKYYEIKKGVLYGRHRWFVPPDIFEYSPASVPPEWHGWLHNINNDAPSRVKFLEQSYKTPATTYKYLGYQPKGSYRQKMEFGRKRNWKKYEAWTPPAPAKA</sequence>
<keyword evidence="2" id="KW-0472">Membrane</keyword>
<keyword evidence="2" id="KW-0249">Electron transport</keyword>
<organism evidence="3">
    <name type="scientific">Chloropicon primus</name>
    <dbReference type="NCBI Taxonomy" id="1764295"/>
    <lineage>
        <taxon>Eukaryota</taxon>
        <taxon>Viridiplantae</taxon>
        <taxon>Chlorophyta</taxon>
        <taxon>Chloropicophyceae</taxon>
        <taxon>Chloropicales</taxon>
        <taxon>Chloropicaceae</taxon>
        <taxon>Chloropicon</taxon>
    </lineage>
</organism>
<reference evidence="3" key="1">
    <citation type="submission" date="2021-01" db="EMBL/GenBank/DDBJ databases">
        <authorList>
            <person name="Corre E."/>
            <person name="Pelletier E."/>
            <person name="Niang G."/>
            <person name="Scheremetjew M."/>
            <person name="Finn R."/>
            <person name="Kale V."/>
            <person name="Holt S."/>
            <person name="Cochrane G."/>
            <person name="Meng A."/>
            <person name="Brown T."/>
            <person name="Cohen L."/>
        </authorList>
    </citation>
    <scope>NUCLEOTIDE SEQUENCE</scope>
    <source>
        <strain evidence="3">CCMP1205</strain>
    </source>
</reference>